<reference evidence="2" key="1">
    <citation type="submission" date="2016-10" db="EMBL/GenBank/DDBJ databases">
        <authorList>
            <person name="Varghese N."/>
            <person name="Submissions S."/>
        </authorList>
    </citation>
    <scope>NUCLEOTIDE SEQUENCE [LARGE SCALE GENOMIC DNA]</scope>
    <source>
        <strain evidence="2">DSM 4771</strain>
    </source>
</reference>
<organism evidence="1 2">
    <name type="scientific">Salimicrobium halophilum</name>
    <dbReference type="NCBI Taxonomy" id="86666"/>
    <lineage>
        <taxon>Bacteria</taxon>
        <taxon>Bacillati</taxon>
        <taxon>Bacillota</taxon>
        <taxon>Bacilli</taxon>
        <taxon>Bacillales</taxon>
        <taxon>Bacillaceae</taxon>
        <taxon>Salimicrobium</taxon>
    </lineage>
</organism>
<proteinExistence type="predicted"/>
<gene>
    <name evidence="1" type="ORF">SAMN04490247_2784</name>
</gene>
<dbReference type="RefSeq" id="WP_093194474.1">
    <property type="nucleotide sequence ID" value="NZ_FNEV01000009.1"/>
</dbReference>
<dbReference type="AlphaFoldDB" id="A0A1G8VL93"/>
<evidence type="ECO:0000313" key="1">
    <source>
        <dbReference type="EMBL" id="SDJ66846.1"/>
    </source>
</evidence>
<dbReference type="STRING" id="86666.SAMN04490247_2784"/>
<keyword evidence="2" id="KW-1185">Reference proteome</keyword>
<accession>A0A1G8VL93</accession>
<dbReference type="Proteomes" id="UP000199225">
    <property type="component" value="Unassembled WGS sequence"/>
</dbReference>
<evidence type="ECO:0000313" key="2">
    <source>
        <dbReference type="Proteomes" id="UP000199225"/>
    </source>
</evidence>
<protein>
    <submittedName>
        <fullName evidence="1">Uncharacterized protein</fullName>
    </submittedName>
</protein>
<sequence>MEMIRWSFDRRKVVRAYFDKFPDSTFYFRRIRSYYFLYSSDWSHGDPVLDKEDQEKMQVLVNEALGRKNAYKNRKSRYTEESYH</sequence>
<dbReference type="OrthoDB" id="2453421at2"/>
<dbReference type="EMBL" id="FNEV01000009">
    <property type="protein sequence ID" value="SDJ66846.1"/>
    <property type="molecule type" value="Genomic_DNA"/>
</dbReference>
<name>A0A1G8VL93_9BACI</name>